<gene>
    <name evidence="1" type="ORF">AB4Y32_00900</name>
</gene>
<dbReference type="EMBL" id="JBFRCH010000001">
    <property type="protein sequence ID" value="MEX3930370.1"/>
    <property type="molecule type" value="Genomic_DNA"/>
</dbReference>
<reference evidence="1" key="1">
    <citation type="submission" date="2024-07" db="EMBL/GenBank/DDBJ databases">
        <title>A survey of Mimosa microsymbionts across Brazilian biomes reveals a high diversity of Paraburkholderia nodulating endemic species, but also that Cupriavidus is common as a symbiont of widespread species.</title>
        <authorList>
            <person name="Rouws L."/>
            <person name="Barauna A."/>
            <person name="Beukes C."/>
            <person name="Rouws J.R.C."/>
            <person name="De Faria S.M."/>
            <person name="Gross E."/>
            <person name="Bueno Dos Reis Junior F."/>
            <person name="Simon M.F."/>
            <person name="Maluk M."/>
            <person name="Odee D.W."/>
            <person name="Kenicer G."/>
            <person name="Young J.P.W."/>
            <person name="Reis V.M."/>
            <person name="Zilli J."/>
            <person name="James E.K."/>
        </authorList>
    </citation>
    <scope>NUCLEOTIDE SEQUENCE</scope>
    <source>
        <strain evidence="1">EG181B</strain>
    </source>
</reference>
<proteinExistence type="predicted"/>
<comment type="caution">
    <text evidence="1">The sequence shown here is derived from an EMBL/GenBank/DDBJ whole genome shotgun (WGS) entry which is preliminary data.</text>
</comment>
<keyword evidence="2" id="KW-1185">Reference proteome</keyword>
<accession>A0ACC6TSI0</accession>
<name>A0ACC6TSI0_9BURK</name>
<protein>
    <submittedName>
        <fullName evidence="1">Uncharacterized protein</fullName>
    </submittedName>
</protein>
<organism evidence="1 2">
    <name type="scientific">Paraburkholderia phymatum</name>
    <dbReference type="NCBI Taxonomy" id="148447"/>
    <lineage>
        <taxon>Bacteria</taxon>
        <taxon>Pseudomonadati</taxon>
        <taxon>Pseudomonadota</taxon>
        <taxon>Betaproteobacteria</taxon>
        <taxon>Burkholderiales</taxon>
        <taxon>Burkholderiaceae</taxon>
        <taxon>Paraburkholderia</taxon>
    </lineage>
</organism>
<evidence type="ECO:0000313" key="2">
    <source>
        <dbReference type="Proteomes" id="UP001558850"/>
    </source>
</evidence>
<evidence type="ECO:0000313" key="1">
    <source>
        <dbReference type="EMBL" id="MEX3930370.1"/>
    </source>
</evidence>
<dbReference type="Proteomes" id="UP001558850">
    <property type="component" value="Unassembled WGS sequence"/>
</dbReference>
<sequence>MSPKLFPEITHTTVLEAIGRTPYIDLQWQFLDVSEVARRADQTKAYVPRGQKFSVWNADRDRKNKLLINVPPPNVRFHKLDIYSDYVLGLRTDDFKAKRLTDLYHRFREYVEKDVIAKPDAVSANVVCSLLLTPVMKWRHSAPTVGRDLVETLEAILDVVSAELRTAFNPDLLAFQNWIFFTYIVTAEITKIGIRADVGWYFLKVFRSASPSKWAATRTDVRVQFAALMLAFTMRFYKLDKPFETKLGFSHNVLAELRSVFQETGNAELEATFTPSQWVFRWLVDKLDAEVFSPLRRAEISGLAALGPVEQNLAVELARRFATYRVPVSVESLASFLLQFGTTRRIRGALRLLTHVKFYPLWELAQAIERTLTAELTRTGESQLVISAFGEHTGSAAIMNYLVAHSQLASALKFEPNLPAALAATPSDGAIYVVDDCLLSGTQGLNTLGDLMGTRVRKSHHTVHAPELSTEDKRRLKTRHLRFTYGVAMDEGIKRFQGDEYAKTGLEKARSAVLAGTIEPVSSKIFEPLGPVGWLNEEERDDMKAFCEEIGFKALERRSKDKGWADDRRKESALGFSDMQRLLVFPYNVPKTTLTLLWERSSGDFKWHPLFPGFD</sequence>